<name>A0ACD1FQW5_MYCFR</name>
<organism evidence="1 2">
    <name type="scientific">Mycolicibacterium farcinogenes</name>
    <name type="common">Mycobacterium farcinogenes</name>
    <dbReference type="NCBI Taxonomy" id="1802"/>
    <lineage>
        <taxon>Bacteria</taxon>
        <taxon>Bacillati</taxon>
        <taxon>Actinomycetota</taxon>
        <taxon>Actinomycetes</taxon>
        <taxon>Mycobacteriales</taxon>
        <taxon>Mycobacteriaceae</taxon>
        <taxon>Mycolicibacterium</taxon>
    </lineage>
</organism>
<protein>
    <submittedName>
        <fullName evidence="1">Conjugal transfer protein</fullName>
    </submittedName>
</protein>
<proteinExistence type="predicted"/>
<gene>
    <name evidence="1" type="ORF">K6L26_30465</name>
</gene>
<evidence type="ECO:0000313" key="2">
    <source>
        <dbReference type="Proteomes" id="UP000825598"/>
    </source>
</evidence>
<accession>A0ACD1FQW5</accession>
<dbReference type="Proteomes" id="UP000825598">
    <property type="component" value="Plasmid unnamed1"/>
</dbReference>
<sequence>MPKLNKVWKRRLNVGTRGAGRIILGVLIVTSSISGANTVLGWVLPDPPPPIAEIADKTINSSDLVKSFAIDCVTTYLTAASAQGTDLSRCFPNAAKLTVPSTPSMMVSNPSAYARRHGPDRANLRTYGVLVGVTTQAYPSASPVRLYYQIPVGVYGGDAVRALDNLAYVDEPPAGVDVELGYPVNIPSTHPLAVMLAGFIGAYLSNNPCVGGTGEGTQVPCRPTGSLDRYITTDSRLRPVKNPYASATVTGVQAITNPPDDAPDNTTLSVRVTVSARSADYTPYDLSYPLTIRATGGSWFVAALDAVPALAESDPEPPTPSANGTGK</sequence>
<keyword evidence="1" id="KW-0614">Plasmid</keyword>
<keyword evidence="2" id="KW-1185">Reference proteome</keyword>
<dbReference type="EMBL" id="CP081674">
    <property type="protein sequence ID" value="QZH69459.1"/>
    <property type="molecule type" value="Genomic_DNA"/>
</dbReference>
<geneLocation type="plasmid" evidence="1 2">
    <name>unnamed1</name>
</geneLocation>
<evidence type="ECO:0000313" key="1">
    <source>
        <dbReference type="EMBL" id="QZH69459.1"/>
    </source>
</evidence>
<reference evidence="1" key="1">
    <citation type="submission" date="2021-07" db="EMBL/GenBank/DDBJ databases">
        <title>Complete Genome Sequences of Mycobacterium farcinogenes Isolated from Clinical Specimens from Patients in Thailand.</title>
        <authorList>
            <person name="Sodsai P."/>
        </authorList>
    </citation>
    <scope>NUCLEOTIDE SEQUENCE</scope>
    <source>
        <strain evidence="1">BKK/CU-MFGFA-001</strain>
    </source>
</reference>